<comment type="similarity">
    <text evidence="1">Belongs to the acetyltransferase family.</text>
</comment>
<evidence type="ECO:0000256" key="2">
    <source>
        <dbReference type="ARBA" id="ARBA00022679"/>
    </source>
</evidence>
<protein>
    <submittedName>
        <fullName evidence="5">N-acetyltransferase</fullName>
    </submittedName>
</protein>
<keyword evidence="3" id="KW-0012">Acyltransferase</keyword>
<dbReference type="FunFam" id="3.40.630.30:FF:000064">
    <property type="entry name" value="GNAT family acetyltransferase"/>
    <property type="match status" value="1"/>
</dbReference>
<dbReference type="Gene3D" id="3.40.630.30">
    <property type="match status" value="1"/>
</dbReference>
<dbReference type="EMBL" id="BQKE01000001">
    <property type="protein sequence ID" value="GJM60020.1"/>
    <property type="molecule type" value="Genomic_DNA"/>
</dbReference>
<feature type="domain" description="N-acetyltransferase" evidence="4">
    <location>
        <begin position="3"/>
        <end position="157"/>
    </location>
</feature>
<evidence type="ECO:0000259" key="4">
    <source>
        <dbReference type="PROSITE" id="PS51186"/>
    </source>
</evidence>
<proteinExistence type="inferred from homology"/>
<keyword evidence="2" id="KW-0808">Transferase</keyword>
<name>A0AAN4VX98_9BACT</name>
<dbReference type="Proteomes" id="UP001310022">
    <property type="component" value="Unassembled WGS sequence"/>
</dbReference>
<dbReference type="GO" id="GO:0008080">
    <property type="term" value="F:N-acetyltransferase activity"/>
    <property type="evidence" value="ECO:0007669"/>
    <property type="project" value="UniProtKB-ARBA"/>
</dbReference>
<dbReference type="InterPro" id="IPR000182">
    <property type="entry name" value="GNAT_dom"/>
</dbReference>
<evidence type="ECO:0000256" key="3">
    <source>
        <dbReference type="ARBA" id="ARBA00023315"/>
    </source>
</evidence>
<accession>A0AAN4VX98</accession>
<evidence type="ECO:0000256" key="1">
    <source>
        <dbReference type="ARBA" id="ARBA00008694"/>
    </source>
</evidence>
<dbReference type="SUPFAM" id="SSF55729">
    <property type="entry name" value="Acyl-CoA N-acyltransferases (Nat)"/>
    <property type="match status" value="1"/>
</dbReference>
<dbReference type="CDD" id="cd04301">
    <property type="entry name" value="NAT_SF"/>
    <property type="match status" value="1"/>
</dbReference>
<dbReference type="Pfam" id="PF00583">
    <property type="entry name" value="Acetyltransf_1"/>
    <property type="match status" value="1"/>
</dbReference>
<evidence type="ECO:0000313" key="5">
    <source>
        <dbReference type="EMBL" id="GJM60020.1"/>
    </source>
</evidence>
<dbReference type="PANTHER" id="PTHR10545">
    <property type="entry name" value="DIAMINE N-ACETYLTRANSFERASE"/>
    <property type="match status" value="1"/>
</dbReference>
<dbReference type="PROSITE" id="PS51186">
    <property type="entry name" value="GNAT"/>
    <property type="match status" value="1"/>
</dbReference>
<sequence>MSIKIRKAERADAPLIFDFIYGLAVYEKLEDEMVTSVAELEENIFDKGFAEVLIGEYEGAPAGFALFFHNFSTFLGKPGIFLEDLFVKPEFRGKGVGKMLITAVGELAVERNCGRFEWFCLDWNQPSIEFYESLGARPQKEWVPFRLSGRALEQMRKV</sequence>
<comment type="caution">
    <text evidence="5">The sequence shown here is derived from an EMBL/GenBank/DDBJ whole genome shotgun (WGS) entry which is preliminary data.</text>
</comment>
<dbReference type="InterPro" id="IPR051016">
    <property type="entry name" value="Diverse_Substrate_AcTransf"/>
</dbReference>
<dbReference type="PANTHER" id="PTHR10545:SF29">
    <property type="entry name" value="GH14572P-RELATED"/>
    <property type="match status" value="1"/>
</dbReference>
<dbReference type="RefSeq" id="WP_338235904.1">
    <property type="nucleotide sequence ID" value="NZ_BQKE01000001.1"/>
</dbReference>
<dbReference type="InterPro" id="IPR016181">
    <property type="entry name" value="Acyl_CoA_acyltransferase"/>
</dbReference>
<evidence type="ECO:0000313" key="6">
    <source>
        <dbReference type="Proteomes" id="UP001310022"/>
    </source>
</evidence>
<keyword evidence="6" id="KW-1185">Reference proteome</keyword>
<reference evidence="5 6" key="1">
    <citation type="submission" date="2021-12" db="EMBL/GenBank/DDBJ databases">
        <title>Genome sequencing of bacteria with rrn-lacking chromosome and rrn-plasmid.</title>
        <authorList>
            <person name="Anda M."/>
            <person name="Iwasaki W."/>
        </authorList>
    </citation>
    <scope>NUCLEOTIDE SEQUENCE [LARGE SCALE GENOMIC DNA]</scope>
    <source>
        <strain evidence="5 6">NBRC 15940</strain>
    </source>
</reference>
<organism evidence="5 6">
    <name type="scientific">Persicobacter diffluens</name>
    <dbReference type="NCBI Taxonomy" id="981"/>
    <lineage>
        <taxon>Bacteria</taxon>
        <taxon>Pseudomonadati</taxon>
        <taxon>Bacteroidota</taxon>
        <taxon>Cytophagia</taxon>
        <taxon>Cytophagales</taxon>
        <taxon>Persicobacteraceae</taxon>
        <taxon>Persicobacter</taxon>
    </lineage>
</organism>
<dbReference type="AlphaFoldDB" id="A0AAN4VX98"/>
<gene>
    <name evidence="5" type="ORF">PEDI_05720</name>
</gene>